<keyword evidence="2" id="KW-1185">Reference proteome</keyword>
<accession>A0ABQ1WLZ7</accession>
<dbReference type="RefSeq" id="WP_011708406.1">
    <property type="nucleotide sequence ID" value="NZ_BMIX01000003.1"/>
</dbReference>
<name>A0ABQ1WLZ7_9FLAO</name>
<organism evidence="1 2">
    <name type="scientific">Christiangramia forsetii</name>
    <dbReference type="NCBI Taxonomy" id="411153"/>
    <lineage>
        <taxon>Bacteria</taxon>
        <taxon>Pseudomonadati</taxon>
        <taxon>Bacteroidota</taxon>
        <taxon>Flavobacteriia</taxon>
        <taxon>Flavobacteriales</taxon>
        <taxon>Flavobacteriaceae</taxon>
        <taxon>Christiangramia</taxon>
    </lineage>
</organism>
<protein>
    <submittedName>
        <fullName evidence="1">Uncharacterized protein</fullName>
    </submittedName>
</protein>
<gene>
    <name evidence="1" type="ORF">GCM10011532_16890</name>
</gene>
<comment type="caution">
    <text evidence="1">The sequence shown here is derived from an EMBL/GenBank/DDBJ whole genome shotgun (WGS) entry which is preliminary data.</text>
</comment>
<dbReference type="Proteomes" id="UP000605733">
    <property type="component" value="Unassembled WGS sequence"/>
</dbReference>
<evidence type="ECO:0000313" key="2">
    <source>
        <dbReference type="Proteomes" id="UP000605733"/>
    </source>
</evidence>
<dbReference type="EMBL" id="BMIX01000003">
    <property type="protein sequence ID" value="GGG33829.1"/>
    <property type="molecule type" value="Genomic_DNA"/>
</dbReference>
<sequence length="132" mass="15540">MKYFSESAEHPRQALYTKAREIMQISKHISDYLVPDLAVLNENGNEDKSVYFTGDIIRYSNSLIPNITKAENEFFQEARTQYIIAVGRLTDRLSMNCEKLEFTNSNGREFVGLLRREIKKFRKLQQVWRLTL</sequence>
<evidence type="ECO:0000313" key="1">
    <source>
        <dbReference type="EMBL" id="GGG33829.1"/>
    </source>
</evidence>
<proteinExistence type="predicted"/>
<reference evidence="2" key="1">
    <citation type="journal article" date="2019" name="Int. J. Syst. Evol. Microbiol.">
        <title>The Global Catalogue of Microorganisms (GCM) 10K type strain sequencing project: providing services to taxonomists for standard genome sequencing and annotation.</title>
        <authorList>
            <consortium name="The Broad Institute Genomics Platform"/>
            <consortium name="The Broad Institute Genome Sequencing Center for Infectious Disease"/>
            <person name="Wu L."/>
            <person name="Ma J."/>
        </authorList>
    </citation>
    <scope>NUCLEOTIDE SEQUENCE [LARGE SCALE GENOMIC DNA]</scope>
    <source>
        <strain evidence="2">CGMCC 1.15422</strain>
    </source>
</reference>